<accession>A0A7L5DQW3</accession>
<keyword evidence="1" id="KW-0812">Transmembrane</keyword>
<organism evidence="3 4">
    <name type="scientific">Spirosoma rhododendri</name>
    <dbReference type="NCBI Taxonomy" id="2728024"/>
    <lineage>
        <taxon>Bacteria</taxon>
        <taxon>Pseudomonadati</taxon>
        <taxon>Bacteroidota</taxon>
        <taxon>Cytophagia</taxon>
        <taxon>Cytophagales</taxon>
        <taxon>Cytophagaceae</taxon>
        <taxon>Spirosoma</taxon>
    </lineage>
</organism>
<gene>
    <name evidence="3" type="ORF">HH216_06125</name>
</gene>
<feature type="transmembrane region" description="Helical" evidence="1">
    <location>
        <begin position="142"/>
        <end position="162"/>
    </location>
</feature>
<keyword evidence="2" id="KW-0732">Signal</keyword>
<evidence type="ECO:0000313" key="3">
    <source>
        <dbReference type="EMBL" id="QJD78040.1"/>
    </source>
</evidence>
<feature type="transmembrane region" description="Helical" evidence="1">
    <location>
        <begin position="183"/>
        <end position="204"/>
    </location>
</feature>
<dbReference type="Proteomes" id="UP000501128">
    <property type="component" value="Chromosome"/>
</dbReference>
<dbReference type="EMBL" id="CP051677">
    <property type="protein sequence ID" value="QJD78040.1"/>
    <property type="molecule type" value="Genomic_DNA"/>
</dbReference>
<keyword evidence="4" id="KW-1185">Reference proteome</keyword>
<evidence type="ECO:0000256" key="2">
    <source>
        <dbReference type="SAM" id="SignalP"/>
    </source>
</evidence>
<keyword evidence="1" id="KW-0472">Membrane</keyword>
<protein>
    <submittedName>
        <fullName evidence="3">Uncharacterized protein</fullName>
    </submittedName>
</protein>
<feature type="signal peptide" evidence="2">
    <location>
        <begin position="1"/>
        <end position="21"/>
    </location>
</feature>
<keyword evidence="1" id="KW-1133">Transmembrane helix</keyword>
<evidence type="ECO:0000256" key="1">
    <source>
        <dbReference type="SAM" id="Phobius"/>
    </source>
</evidence>
<name>A0A7L5DQW3_9BACT</name>
<dbReference type="RefSeq" id="WP_169549984.1">
    <property type="nucleotide sequence ID" value="NZ_CP051677.1"/>
</dbReference>
<evidence type="ECO:0000313" key="4">
    <source>
        <dbReference type="Proteomes" id="UP000501128"/>
    </source>
</evidence>
<dbReference type="KEGG" id="srho:HH216_06125"/>
<dbReference type="AlphaFoldDB" id="A0A7L5DQW3"/>
<feature type="chain" id="PRO_5029565255" evidence="2">
    <location>
        <begin position="22"/>
        <end position="547"/>
    </location>
</feature>
<reference evidence="3 4" key="1">
    <citation type="submission" date="2020-04" db="EMBL/GenBank/DDBJ databases">
        <title>Genome sequencing of novel species.</title>
        <authorList>
            <person name="Heo J."/>
            <person name="Kim S.-J."/>
            <person name="Kim J.-S."/>
            <person name="Hong S.-B."/>
            <person name="Kwon S.-W."/>
        </authorList>
    </citation>
    <scope>NUCLEOTIDE SEQUENCE [LARGE SCALE GENOMIC DNA]</scope>
    <source>
        <strain evidence="3 4">CJU-R4</strain>
    </source>
</reference>
<proteinExistence type="predicted"/>
<sequence>MKRFLMIWLAVSLLLALPAWAHIGSAGVVVEKQVGKYSLLISVQPPDVVPGVAKVAVFVQQGRVSAIGARPVYFFAGDKGAPTHDELMKTADGSYQADIWLMESGSSSIELSLDGPDGHQQVIVPVVSVATALREMPAGTGIGLAAMGLLLIAMLVTIVGASNADGVLATGQVTPAKLRRRRLVGMGVGLVVVTLVLTGWRTWWNHTSDAYRTEQLYQKPALNTVITGPATSRQLAIRLDTTGFGQPDNQKRRQMSFLIPDHGKLMHTFLVRVPGLDAFAHLHPTRRDSLEFTSQLPGLPAGKYLLFSDVVYRSGFSETLTDTLDLPAPVAGTNAVTDADDSWLTTNAISTKPAETTMARLDNTMAVCGKPGDRVPLSDGSSMLWMDKPGAVLETGKPYVLKFALADANGTATPIEPYLGMSGHGVIVHNDGSVYIHLHPVGTYSMAAEGSLVNRIADTARNVPSISAVTFRDSIDRYVAHLKTLPEAEKNKVLAAAMPSHEMKINNMVSFPYSFPKAGRYRIWVQVKRQNKVLTGVFDTDVEEPLM</sequence>